<name>A0A210QQI6_MIZYE</name>
<dbReference type="GO" id="GO:0099604">
    <property type="term" value="F:ligand-gated calcium channel activity"/>
    <property type="evidence" value="ECO:0007669"/>
    <property type="project" value="TreeGrafter"/>
</dbReference>
<comment type="subcellular location">
    <subcellularLocation>
        <location evidence="1">Membrane</location>
        <topology evidence="1">Multi-pass membrane protein</topology>
    </subcellularLocation>
</comment>
<evidence type="ECO:0000259" key="9">
    <source>
        <dbReference type="Pfam" id="PF18139"/>
    </source>
</evidence>
<dbReference type="Pfam" id="PF25508">
    <property type="entry name" value="TRPM2"/>
    <property type="match status" value="1"/>
</dbReference>
<keyword evidence="6 8" id="KW-0472">Membrane</keyword>
<dbReference type="GO" id="GO:0005886">
    <property type="term" value="C:plasma membrane"/>
    <property type="evidence" value="ECO:0007669"/>
    <property type="project" value="TreeGrafter"/>
</dbReference>
<evidence type="ECO:0000313" key="11">
    <source>
        <dbReference type="EMBL" id="OWF50974.1"/>
    </source>
</evidence>
<dbReference type="InterPro" id="IPR041491">
    <property type="entry name" value="TRPM_SLOG"/>
</dbReference>
<comment type="caution">
    <text evidence="11">The sequence shown here is derived from an EMBL/GenBank/DDBJ whole genome shotgun (WGS) entry which is preliminary data.</text>
</comment>
<keyword evidence="7" id="KW-0407">Ion channel</keyword>
<keyword evidence="11" id="KW-0675">Receptor</keyword>
<dbReference type="InterPro" id="IPR057366">
    <property type="entry name" value="TRPM-like"/>
</dbReference>
<evidence type="ECO:0000256" key="5">
    <source>
        <dbReference type="ARBA" id="ARBA00023065"/>
    </source>
</evidence>
<reference evidence="11 12" key="1">
    <citation type="journal article" date="2017" name="Nat. Ecol. Evol.">
        <title>Scallop genome provides insights into evolution of bilaterian karyotype and development.</title>
        <authorList>
            <person name="Wang S."/>
            <person name="Zhang J."/>
            <person name="Jiao W."/>
            <person name="Li J."/>
            <person name="Xun X."/>
            <person name="Sun Y."/>
            <person name="Guo X."/>
            <person name="Huan P."/>
            <person name="Dong B."/>
            <person name="Zhang L."/>
            <person name="Hu X."/>
            <person name="Sun X."/>
            <person name="Wang J."/>
            <person name="Zhao C."/>
            <person name="Wang Y."/>
            <person name="Wang D."/>
            <person name="Huang X."/>
            <person name="Wang R."/>
            <person name="Lv J."/>
            <person name="Li Y."/>
            <person name="Zhang Z."/>
            <person name="Liu B."/>
            <person name="Lu W."/>
            <person name="Hui Y."/>
            <person name="Liang J."/>
            <person name="Zhou Z."/>
            <person name="Hou R."/>
            <person name="Li X."/>
            <person name="Liu Y."/>
            <person name="Li H."/>
            <person name="Ning X."/>
            <person name="Lin Y."/>
            <person name="Zhao L."/>
            <person name="Xing Q."/>
            <person name="Dou J."/>
            <person name="Li Y."/>
            <person name="Mao J."/>
            <person name="Guo H."/>
            <person name="Dou H."/>
            <person name="Li T."/>
            <person name="Mu C."/>
            <person name="Jiang W."/>
            <person name="Fu Q."/>
            <person name="Fu X."/>
            <person name="Miao Y."/>
            <person name="Liu J."/>
            <person name="Yu Q."/>
            <person name="Li R."/>
            <person name="Liao H."/>
            <person name="Li X."/>
            <person name="Kong Y."/>
            <person name="Jiang Z."/>
            <person name="Chourrout D."/>
            <person name="Li R."/>
            <person name="Bao Z."/>
        </authorList>
    </citation>
    <scope>NUCLEOTIDE SEQUENCE [LARGE SCALE GENOMIC DNA]</scope>
    <source>
        <strain evidence="11 12">PY_sf001</strain>
    </source>
</reference>
<keyword evidence="5" id="KW-0406">Ion transport</keyword>
<keyword evidence="12" id="KW-1185">Reference proteome</keyword>
<evidence type="ECO:0000256" key="1">
    <source>
        <dbReference type="ARBA" id="ARBA00004141"/>
    </source>
</evidence>
<dbReference type="PANTHER" id="PTHR13800:SF12">
    <property type="entry name" value="TRANSIENT RECEPTOR POTENTIAL CATION CHANNEL SUBFAMILY M MEMBER-LIKE 2"/>
    <property type="match status" value="1"/>
</dbReference>
<keyword evidence="3 8" id="KW-0812">Transmembrane</keyword>
<dbReference type="EMBL" id="NEDP02002410">
    <property type="protein sequence ID" value="OWF50974.1"/>
    <property type="molecule type" value="Genomic_DNA"/>
</dbReference>
<keyword evidence="2" id="KW-0813">Transport</keyword>
<evidence type="ECO:0000256" key="8">
    <source>
        <dbReference type="SAM" id="Phobius"/>
    </source>
</evidence>
<dbReference type="Pfam" id="PF18139">
    <property type="entry name" value="LSDAT_euk"/>
    <property type="match status" value="1"/>
</dbReference>
<evidence type="ECO:0000259" key="10">
    <source>
        <dbReference type="Pfam" id="PF25508"/>
    </source>
</evidence>
<evidence type="ECO:0000256" key="3">
    <source>
        <dbReference type="ARBA" id="ARBA00022692"/>
    </source>
</evidence>
<protein>
    <submittedName>
        <fullName evidence="11">Transient receptor potential cation channel subfamily M member 8</fullName>
    </submittedName>
</protein>
<gene>
    <name evidence="11" type="ORF">KP79_PYT17310</name>
</gene>
<dbReference type="OrthoDB" id="6154571at2759"/>
<evidence type="ECO:0000256" key="2">
    <source>
        <dbReference type="ARBA" id="ARBA00022448"/>
    </source>
</evidence>
<evidence type="ECO:0000256" key="7">
    <source>
        <dbReference type="ARBA" id="ARBA00023303"/>
    </source>
</evidence>
<dbReference type="AlphaFoldDB" id="A0A210QQI6"/>
<evidence type="ECO:0000256" key="6">
    <source>
        <dbReference type="ARBA" id="ARBA00023136"/>
    </source>
</evidence>
<keyword evidence="4 8" id="KW-1133">Transmembrane helix</keyword>
<organism evidence="11 12">
    <name type="scientific">Mizuhopecten yessoensis</name>
    <name type="common">Japanese scallop</name>
    <name type="synonym">Patinopecten yessoensis</name>
    <dbReference type="NCBI Taxonomy" id="6573"/>
    <lineage>
        <taxon>Eukaryota</taxon>
        <taxon>Metazoa</taxon>
        <taxon>Spiralia</taxon>
        <taxon>Lophotrochozoa</taxon>
        <taxon>Mollusca</taxon>
        <taxon>Bivalvia</taxon>
        <taxon>Autobranchia</taxon>
        <taxon>Pteriomorphia</taxon>
        <taxon>Pectinida</taxon>
        <taxon>Pectinoidea</taxon>
        <taxon>Pectinidae</taxon>
        <taxon>Mizuhopecten</taxon>
    </lineage>
</organism>
<accession>A0A210QQI6</accession>
<dbReference type="InterPro" id="IPR050927">
    <property type="entry name" value="TRPM"/>
</dbReference>
<feature type="transmembrane region" description="Helical" evidence="8">
    <location>
        <begin position="838"/>
        <end position="859"/>
    </location>
</feature>
<dbReference type="PANTHER" id="PTHR13800">
    <property type="entry name" value="TRANSIENT RECEPTOR POTENTIAL CATION CHANNEL, SUBFAMILY M, MEMBER 6"/>
    <property type="match status" value="1"/>
</dbReference>
<feature type="transmembrane region" description="Helical" evidence="8">
    <location>
        <begin position="806"/>
        <end position="826"/>
    </location>
</feature>
<feature type="transmembrane region" description="Helical" evidence="8">
    <location>
        <begin position="774"/>
        <end position="794"/>
    </location>
</feature>
<feature type="domain" description="TRPM-like" evidence="10">
    <location>
        <begin position="449"/>
        <end position="691"/>
    </location>
</feature>
<evidence type="ECO:0000256" key="4">
    <source>
        <dbReference type="ARBA" id="ARBA00022989"/>
    </source>
</evidence>
<evidence type="ECO:0000313" key="12">
    <source>
        <dbReference type="Proteomes" id="UP000242188"/>
    </source>
</evidence>
<feature type="domain" description="TRPM SLOG" evidence="9">
    <location>
        <begin position="95"/>
        <end position="363"/>
    </location>
</feature>
<sequence>MDNMASPFRYQHQDNDIFQLKNRYDELGFVASNFNEFCCGRFDEEEGQEKKLANTKICKCGQTKPDHQKYQGCNKSTRESVYCGRRWRNRLSSLRYVQVASSDHQDKILEYFLKYWKIKDAGLVLSVVGDEIPIKLMRSFQSKLVQFSRDAEAMVITSGLDEGITKSVNMVFSKMDQSYKQRKVPVIGLSPWNLIKDKPMLMADPKTFKRSTRTQNKAGVDIMTRGNTRLCHGLGYHMFVDFPHDQHEYYTEGNVGKYIENVMLYRHCIEKKLMELNEDEHAEEHKQLSAPVVIVLAGGNESTLTYIDRALKAKLPVLVIKGTGGLAGFIANANNPNTEFESLREDFFQYISVGKNYTKEEKTRVSCQLEQLLKKLQNDGEDCFAVCDLEKEADFNNKILTVLLNSSSEHPKRLSKIMSLAVEWNMLKNEQVQELLTKHLDASDTDLFHETLLTAITTQEKRLDWIEELIGKEIAVVDFNNFISKNLAQLYERACHDYGMTIWEDMAPLYLHRDEKEIDEVKAISKRTFIVRVMKNLFDRYDDDFVATEAELQQKNAEVAEGNIRMLLPERLGNYTYPYKHLLIWAVIFLRPDIAKFAWRMLRHEPLQSAIAMCHLMEIMKSQIDDRFQDEKKQLDENKKMFEKLAIQLLSACNVGDENLTQLLLCGPSSMWGGLSALQMAASGNVTNFMAAQAVQKFMDDIWNGGVFVDVKRMVLLQVLPILVATPVMKVRVPYILQKTDDLDESYGRKGGSSFVKRTYQKFKLYFKSPRTKFFYHNLTYFVFLGVFVYMVLVDFKKEYITTLESVCLAWILTLQLDELYTVGIFPTASWSATIRDIIGLTTIVESLNALLFVLGYCVHQLEPDQTFTKIAYSINLVIFQLKIFRAYVVDQTLGPQVVMVKEMVGRAAIVD</sequence>
<dbReference type="Proteomes" id="UP000242188">
    <property type="component" value="Unassembled WGS sequence"/>
</dbReference>
<proteinExistence type="predicted"/>